<reference evidence="2 3" key="1">
    <citation type="journal article" date="2019" name="New Phytol.">
        <title>Comparative genomics reveals unique wood-decay strategies and fruiting body development in the Schizophyllaceae.</title>
        <authorList>
            <person name="Almasi E."/>
            <person name="Sahu N."/>
            <person name="Krizsan K."/>
            <person name="Balint B."/>
            <person name="Kovacs G.M."/>
            <person name="Kiss B."/>
            <person name="Cseklye J."/>
            <person name="Drula E."/>
            <person name="Henrissat B."/>
            <person name="Nagy I."/>
            <person name="Chovatia M."/>
            <person name="Adam C."/>
            <person name="LaButti K."/>
            <person name="Lipzen A."/>
            <person name="Riley R."/>
            <person name="Grigoriev I.V."/>
            <person name="Nagy L.G."/>
        </authorList>
    </citation>
    <scope>NUCLEOTIDE SEQUENCE [LARGE SCALE GENOMIC DNA]</scope>
    <source>
        <strain evidence="2 3">NL-1724</strain>
    </source>
</reference>
<evidence type="ECO:0000313" key="2">
    <source>
        <dbReference type="EMBL" id="TRM57475.1"/>
    </source>
</evidence>
<dbReference type="AlphaFoldDB" id="A0A550BY50"/>
<feature type="region of interest" description="Disordered" evidence="1">
    <location>
        <begin position="57"/>
        <end position="85"/>
    </location>
</feature>
<dbReference type="Proteomes" id="UP000320762">
    <property type="component" value="Unassembled WGS sequence"/>
</dbReference>
<sequence>MHAVAAKMPTLACFPPPSTSRLPVDHFTKPRNAASSPSPQLHSVALRIISLITHNRNQMLSTTTRPEQRHAQNNDTPRTSTREEQ</sequence>
<proteinExistence type="predicted"/>
<protein>
    <submittedName>
        <fullName evidence="2">Uncharacterized protein</fullName>
    </submittedName>
</protein>
<comment type="caution">
    <text evidence="2">The sequence shown here is derived from an EMBL/GenBank/DDBJ whole genome shotgun (WGS) entry which is preliminary data.</text>
</comment>
<evidence type="ECO:0000256" key="1">
    <source>
        <dbReference type="SAM" id="MobiDB-lite"/>
    </source>
</evidence>
<keyword evidence="3" id="KW-1185">Reference proteome</keyword>
<organism evidence="2 3">
    <name type="scientific">Schizophyllum amplum</name>
    <dbReference type="NCBI Taxonomy" id="97359"/>
    <lineage>
        <taxon>Eukaryota</taxon>
        <taxon>Fungi</taxon>
        <taxon>Dikarya</taxon>
        <taxon>Basidiomycota</taxon>
        <taxon>Agaricomycotina</taxon>
        <taxon>Agaricomycetes</taxon>
        <taxon>Agaricomycetidae</taxon>
        <taxon>Agaricales</taxon>
        <taxon>Schizophyllaceae</taxon>
        <taxon>Schizophyllum</taxon>
    </lineage>
</organism>
<name>A0A550BY50_9AGAR</name>
<evidence type="ECO:0000313" key="3">
    <source>
        <dbReference type="Proteomes" id="UP000320762"/>
    </source>
</evidence>
<dbReference type="EMBL" id="VDMD01000047">
    <property type="protein sequence ID" value="TRM57475.1"/>
    <property type="molecule type" value="Genomic_DNA"/>
</dbReference>
<gene>
    <name evidence="2" type="ORF">BD626DRAFT_514877</name>
</gene>
<accession>A0A550BY50</accession>